<feature type="binding site" evidence="2">
    <location>
        <begin position="136"/>
        <end position="139"/>
    </location>
    <ligand>
        <name>GTP</name>
        <dbReference type="ChEBI" id="CHEBI:37565"/>
    </ligand>
</feature>
<dbReference type="PANTHER" id="PTHR32120">
    <property type="entry name" value="SMALL RIBOSOMAL SUBUNIT BIOGENESIS GTPASE RSGA"/>
    <property type="match status" value="1"/>
</dbReference>
<evidence type="ECO:0000256" key="1">
    <source>
        <dbReference type="ARBA" id="ARBA00022517"/>
    </source>
</evidence>
<comment type="function">
    <text evidence="2">One of several proteins that assist in the late maturation steps of the functional core of the 30S ribosomal subunit. Helps release RbfA from mature subunits. May play a role in the assembly of ribosomal proteins into the subunit. Circularly permuted GTPase that catalyzes slow GTP hydrolysis, GTPase activity is stimulated by the 30S ribosomal subunit.</text>
</comment>
<dbReference type="Pfam" id="PF03193">
    <property type="entry name" value="RsgA_GTPase"/>
    <property type="match status" value="1"/>
</dbReference>
<keyword evidence="2" id="KW-0342">GTP-binding</keyword>
<dbReference type="GO" id="GO:0003924">
    <property type="term" value="F:GTPase activity"/>
    <property type="evidence" value="ECO:0007669"/>
    <property type="project" value="UniProtKB-UniRule"/>
</dbReference>
<feature type="binding site" evidence="2">
    <location>
        <position position="275"/>
    </location>
    <ligand>
        <name>Zn(2+)</name>
        <dbReference type="ChEBI" id="CHEBI:29105"/>
    </ligand>
</feature>
<dbReference type="EC" id="3.6.1.-" evidence="2"/>
<accession>A0A0D0P758</accession>
<evidence type="ECO:0000256" key="2">
    <source>
        <dbReference type="HAMAP-Rule" id="MF_01820"/>
    </source>
</evidence>
<dbReference type="InterPro" id="IPR027417">
    <property type="entry name" value="P-loop_NTPase"/>
</dbReference>
<dbReference type="OrthoDB" id="9809485at2"/>
<keyword evidence="2 5" id="KW-0378">Hydrolase</keyword>
<dbReference type="PROSITE" id="PS50936">
    <property type="entry name" value="ENGC_GTPASE"/>
    <property type="match status" value="1"/>
</dbReference>
<comment type="cofactor">
    <cofactor evidence="2">
        <name>Zn(2+)</name>
        <dbReference type="ChEBI" id="CHEBI:29105"/>
    </cofactor>
    <text evidence="2">Binds 1 zinc ion per subunit.</text>
</comment>
<organism evidence="5 6">
    <name type="scientific">Wenxinia marina DSM 24838</name>
    <dbReference type="NCBI Taxonomy" id="1123501"/>
    <lineage>
        <taxon>Bacteria</taxon>
        <taxon>Pseudomonadati</taxon>
        <taxon>Pseudomonadota</taxon>
        <taxon>Alphaproteobacteria</taxon>
        <taxon>Rhodobacterales</taxon>
        <taxon>Roseobacteraceae</taxon>
        <taxon>Wenxinia</taxon>
    </lineage>
</organism>
<comment type="caution">
    <text evidence="5">The sequence shown here is derived from an EMBL/GenBank/DDBJ whole genome shotgun (WGS) entry which is preliminary data.</text>
</comment>
<name>A0A0D0P758_9RHOB</name>
<evidence type="ECO:0000313" key="6">
    <source>
        <dbReference type="Proteomes" id="UP000035100"/>
    </source>
</evidence>
<dbReference type="STRING" id="1123501.Wenmar_03843"/>
<dbReference type="GO" id="GO:0042274">
    <property type="term" value="P:ribosomal small subunit biogenesis"/>
    <property type="evidence" value="ECO:0007669"/>
    <property type="project" value="UniProtKB-UniRule"/>
</dbReference>
<keyword evidence="6" id="KW-1185">Reference proteome</keyword>
<feature type="binding site" evidence="2">
    <location>
        <begin position="188"/>
        <end position="196"/>
    </location>
    <ligand>
        <name>GTP</name>
        <dbReference type="ChEBI" id="CHEBI:37565"/>
    </ligand>
</feature>
<comment type="subcellular location">
    <subcellularLocation>
        <location evidence="2">Cytoplasm</location>
    </subcellularLocation>
</comment>
<reference evidence="5 6" key="1">
    <citation type="submission" date="2013-01" db="EMBL/GenBank/DDBJ databases">
        <authorList>
            <person name="Fiebig A."/>
            <person name="Goeker M."/>
            <person name="Klenk H.-P.P."/>
        </authorList>
    </citation>
    <scope>NUCLEOTIDE SEQUENCE [LARGE SCALE GENOMIC DNA]</scope>
    <source>
        <strain evidence="5 6">DSM 24838</strain>
    </source>
</reference>
<dbReference type="RefSeq" id="WP_018301642.1">
    <property type="nucleotide sequence ID" value="NZ_KB902278.1"/>
</dbReference>
<keyword evidence="2" id="KW-0479">Metal-binding</keyword>
<keyword evidence="2" id="KW-0699">rRNA-binding</keyword>
<dbReference type="EMBL" id="AONG01000022">
    <property type="protein sequence ID" value="KIQ67421.1"/>
    <property type="molecule type" value="Genomic_DNA"/>
</dbReference>
<comment type="similarity">
    <text evidence="2">Belongs to the TRAFAC class YlqF/YawG GTPase family. RsgA subfamily.</text>
</comment>
<dbReference type="PANTHER" id="PTHR32120:SF10">
    <property type="entry name" value="SMALL RIBOSOMAL SUBUNIT BIOGENESIS GTPASE RSGA"/>
    <property type="match status" value="1"/>
</dbReference>
<proteinExistence type="inferred from homology"/>
<feature type="binding site" evidence="2">
    <location>
        <position position="281"/>
    </location>
    <ligand>
        <name>Zn(2+)</name>
        <dbReference type="ChEBI" id="CHEBI:29105"/>
    </ligand>
</feature>
<dbReference type="GO" id="GO:0019843">
    <property type="term" value="F:rRNA binding"/>
    <property type="evidence" value="ECO:0007669"/>
    <property type="project" value="UniProtKB-KW"/>
</dbReference>
<feature type="domain" description="EngC GTPase" evidence="4">
    <location>
        <begin position="97"/>
        <end position="243"/>
    </location>
</feature>
<feature type="binding site" evidence="2">
    <location>
        <position position="268"/>
    </location>
    <ligand>
        <name>Zn(2+)</name>
        <dbReference type="ChEBI" id="CHEBI:29105"/>
    </ligand>
</feature>
<evidence type="ECO:0000313" key="5">
    <source>
        <dbReference type="EMBL" id="KIQ67421.1"/>
    </source>
</evidence>
<dbReference type="HAMAP" id="MF_01820">
    <property type="entry name" value="GTPase_RsgA"/>
    <property type="match status" value="1"/>
</dbReference>
<dbReference type="GO" id="GO:0046872">
    <property type="term" value="F:metal ion binding"/>
    <property type="evidence" value="ECO:0007669"/>
    <property type="project" value="UniProtKB-KW"/>
</dbReference>
<keyword evidence="2" id="KW-0963">Cytoplasm</keyword>
<dbReference type="SUPFAM" id="SSF52540">
    <property type="entry name" value="P-loop containing nucleoside triphosphate hydrolases"/>
    <property type="match status" value="1"/>
</dbReference>
<dbReference type="InterPro" id="IPR004881">
    <property type="entry name" value="Ribosome_biogen_GTPase_RsgA"/>
</dbReference>
<dbReference type="eggNOG" id="COG1162">
    <property type="taxonomic scope" value="Bacteria"/>
</dbReference>
<dbReference type="NCBIfam" id="TIGR00157">
    <property type="entry name" value="ribosome small subunit-dependent GTPase A"/>
    <property type="match status" value="1"/>
</dbReference>
<gene>
    <name evidence="2" type="primary">rsgA</name>
    <name evidence="5" type="ORF">Wenmar_03843</name>
</gene>
<protein>
    <recommendedName>
        <fullName evidence="2">Small ribosomal subunit biogenesis GTPase RsgA</fullName>
        <ecNumber evidence="2">3.6.1.-</ecNumber>
    </recommendedName>
</protein>
<dbReference type="PATRIC" id="fig|1123501.6.peg.3972"/>
<dbReference type="InterPro" id="IPR010914">
    <property type="entry name" value="RsgA_GTPase_dom"/>
</dbReference>
<sequence>MNTPTDAGLGWSAHFDRQLDAGDTSPRARIVAVHRDRVEALTPDGPALLRTPEETGHYAVGDWVLHDGVHVTRLMDRETVIQRRSAGPVAKDQLIAANVGTLGIVTSCNDDFNEARLERYLAIAAAGGCLPMVVLTKADLTDEADDYARRAQRLSPLATVLTLDAREPEEARRLDPWCRDGQTLALVGSSGVGKTTLQNALTGIEAATRGIREDDAKGRHTTPARALRRTLAGGWLIDTPGMRELQLSGVAEGIAEVFADIEDLTTACRFRDCAHEAEPGCAVQAAIGDGRLDAARLERWRKLGREDRYNSESIAQARARFRAAGKMHRHGKTRGDWKRGDR</sequence>
<feature type="compositionally biased region" description="Basic and acidic residues" evidence="3">
    <location>
        <begin position="333"/>
        <end position="342"/>
    </location>
</feature>
<keyword evidence="2" id="KW-0862">Zinc</keyword>
<feature type="compositionally biased region" description="Basic residues" evidence="3">
    <location>
        <begin position="322"/>
        <end position="332"/>
    </location>
</feature>
<dbReference type="GO" id="GO:0005525">
    <property type="term" value="F:GTP binding"/>
    <property type="evidence" value="ECO:0007669"/>
    <property type="project" value="UniProtKB-UniRule"/>
</dbReference>
<feature type="binding site" evidence="2">
    <location>
        <position position="273"/>
    </location>
    <ligand>
        <name>Zn(2+)</name>
        <dbReference type="ChEBI" id="CHEBI:29105"/>
    </ligand>
</feature>
<feature type="region of interest" description="Disordered" evidence="3">
    <location>
        <begin position="322"/>
        <end position="342"/>
    </location>
</feature>
<keyword evidence="1 2" id="KW-0690">Ribosome biogenesis</keyword>
<dbReference type="CDD" id="cd01854">
    <property type="entry name" value="YjeQ_EngC"/>
    <property type="match status" value="1"/>
</dbReference>
<comment type="subunit">
    <text evidence="2">Monomer. Associates with 30S ribosomal subunit, binds 16S rRNA.</text>
</comment>
<dbReference type="GO" id="GO:0005737">
    <property type="term" value="C:cytoplasm"/>
    <property type="evidence" value="ECO:0007669"/>
    <property type="project" value="UniProtKB-SubCell"/>
</dbReference>
<dbReference type="Gene3D" id="1.10.40.50">
    <property type="entry name" value="Probable gtpase engc, domain 3"/>
    <property type="match status" value="1"/>
</dbReference>
<evidence type="ECO:0000259" key="4">
    <source>
        <dbReference type="PROSITE" id="PS50936"/>
    </source>
</evidence>
<evidence type="ECO:0000256" key="3">
    <source>
        <dbReference type="SAM" id="MobiDB-lite"/>
    </source>
</evidence>
<keyword evidence="2" id="KW-0547">Nucleotide-binding</keyword>
<dbReference type="Proteomes" id="UP000035100">
    <property type="component" value="Unassembled WGS sequence"/>
</dbReference>
<dbReference type="AlphaFoldDB" id="A0A0D0P758"/>
<dbReference type="Gene3D" id="3.40.50.300">
    <property type="entry name" value="P-loop containing nucleotide triphosphate hydrolases"/>
    <property type="match status" value="1"/>
</dbReference>
<keyword evidence="2" id="KW-0694">RNA-binding</keyword>